<organism evidence="1 2">
    <name type="scientific">Syncephalastrum racemosum</name>
    <name type="common">Filamentous fungus</name>
    <dbReference type="NCBI Taxonomy" id="13706"/>
    <lineage>
        <taxon>Eukaryota</taxon>
        <taxon>Fungi</taxon>
        <taxon>Fungi incertae sedis</taxon>
        <taxon>Mucoromycota</taxon>
        <taxon>Mucoromycotina</taxon>
        <taxon>Mucoromycetes</taxon>
        <taxon>Mucorales</taxon>
        <taxon>Syncephalastraceae</taxon>
        <taxon>Syncephalastrum</taxon>
    </lineage>
</organism>
<evidence type="ECO:0000313" key="2">
    <source>
        <dbReference type="Proteomes" id="UP000242180"/>
    </source>
</evidence>
<keyword evidence="2" id="KW-1185">Reference proteome</keyword>
<reference evidence="1 2" key="1">
    <citation type="submission" date="2016-07" db="EMBL/GenBank/DDBJ databases">
        <title>Pervasive Adenine N6-methylation of Active Genes in Fungi.</title>
        <authorList>
            <consortium name="DOE Joint Genome Institute"/>
            <person name="Mondo S.J."/>
            <person name="Dannebaum R.O."/>
            <person name="Kuo R.C."/>
            <person name="Labutti K."/>
            <person name="Haridas S."/>
            <person name="Kuo A."/>
            <person name="Salamov A."/>
            <person name="Ahrendt S.R."/>
            <person name="Lipzen A."/>
            <person name="Sullivan W."/>
            <person name="Andreopoulos W.B."/>
            <person name="Clum A."/>
            <person name="Lindquist E."/>
            <person name="Daum C."/>
            <person name="Ramamoorthy G.K."/>
            <person name="Gryganskyi A."/>
            <person name="Culley D."/>
            <person name="Magnuson J.K."/>
            <person name="James T.Y."/>
            <person name="O'Malley M.A."/>
            <person name="Stajich J.E."/>
            <person name="Spatafora J.W."/>
            <person name="Visel A."/>
            <person name="Grigoriev I.V."/>
        </authorList>
    </citation>
    <scope>NUCLEOTIDE SEQUENCE [LARGE SCALE GENOMIC DNA]</scope>
    <source>
        <strain evidence="1 2">NRRL 2496</strain>
    </source>
</reference>
<dbReference type="AlphaFoldDB" id="A0A1X2GZF7"/>
<dbReference type="InParanoid" id="A0A1X2GZF7"/>
<proteinExistence type="predicted"/>
<protein>
    <submittedName>
        <fullName evidence="1">Uncharacterized protein</fullName>
    </submittedName>
</protein>
<comment type="caution">
    <text evidence="1">The sequence shown here is derived from an EMBL/GenBank/DDBJ whole genome shotgun (WGS) entry which is preliminary data.</text>
</comment>
<dbReference type="Proteomes" id="UP000242180">
    <property type="component" value="Unassembled WGS sequence"/>
</dbReference>
<evidence type="ECO:0000313" key="1">
    <source>
        <dbReference type="EMBL" id="ORY89917.1"/>
    </source>
</evidence>
<name>A0A1X2GZF7_SYNRA</name>
<gene>
    <name evidence="1" type="ORF">BCR43DRAFT_499695</name>
</gene>
<accession>A0A1X2GZF7</accession>
<sequence length="53" mass="6162">MGLIDLTGDQEDQHLFAGLVTYYIRSLRLAVEDLHQLFDRYQQGKAHRVGLLF</sequence>
<dbReference type="EMBL" id="MCGN01000013">
    <property type="protein sequence ID" value="ORY89917.1"/>
    <property type="molecule type" value="Genomic_DNA"/>
</dbReference>